<dbReference type="NCBIfam" id="NF004969">
    <property type="entry name" value="PRK06330.1"/>
    <property type="match status" value="1"/>
</dbReference>
<evidence type="ECO:0000256" key="2">
    <source>
        <dbReference type="ARBA" id="ARBA00013729"/>
    </source>
</evidence>
<dbReference type="OrthoDB" id="9808774at2"/>
<dbReference type="GO" id="GO:0003746">
    <property type="term" value="F:translation elongation factor activity"/>
    <property type="evidence" value="ECO:0007669"/>
    <property type="project" value="UniProtKB-KW"/>
</dbReference>
<keyword evidence="4" id="KW-0238">DNA-binding</keyword>
<evidence type="ECO:0000313" key="9">
    <source>
        <dbReference type="EMBL" id="ADI37457.1"/>
    </source>
</evidence>
<evidence type="ECO:0000259" key="7">
    <source>
        <dbReference type="Pfam" id="PF01272"/>
    </source>
</evidence>
<evidence type="ECO:0000259" key="8">
    <source>
        <dbReference type="Pfam" id="PF03449"/>
    </source>
</evidence>
<dbReference type="InterPro" id="IPR022691">
    <property type="entry name" value="Tscrpt_elong_fac_GreA/B_N"/>
</dbReference>
<dbReference type="GO" id="GO:0032784">
    <property type="term" value="P:regulation of DNA-templated transcription elongation"/>
    <property type="evidence" value="ECO:0007669"/>
    <property type="project" value="InterPro"/>
</dbReference>
<proteinExistence type="inferred from homology"/>
<dbReference type="AlphaFoldDB" id="D6YTJ6"/>
<keyword evidence="9" id="KW-0648">Protein biosynthesis</keyword>
<dbReference type="PANTHER" id="PTHR30437:SF4">
    <property type="entry name" value="TRANSCRIPTION ELONGATION FACTOR GREA"/>
    <property type="match status" value="1"/>
</dbReference>
<feature type="domain" description="Transcription elongation factor GreA/GreB N-terminal" evidence="8">
    <location>
        <begin position="571"/>
        <end position="640"/>
    </location>
</feature>
<dbReference type="GO" id="GO:0006354">
    <property type="term" value="P:DNA-templated transcription elongation"/>
    <property type="evidence" value="ECO:0007669"/>
    <property type="project" value="TreeGrafter"/>
</dbReference>
<keyword evidence="9" id="KW-0251">Elongation factor</keyword>
<protein>
    <recommendedName>
        <fullName evidence="2">Transcription elongation factor GreA</fullName>
    </recommendedName>
    <alternativeName>
        <fullName evidence="6">Transcript cleavage factor GreA</fullName>
    </alternativeName>
</protein>
<dbReference type="eggNOG" id="COG0782">
    <property type="taxonomic scope" value="Bacteria"/>
</dbReference>
<dbReference type="InterPro" id="IPR023459">
    <property type="entry name" value="Tscrpt_elong_fac_GreA/B_fam"/>
</dbReference>
<dbReference type="Gene3D" id="1.10.287.180">
    <property type="entry name" value="Transcription elongation factor, GreA/GreB, N-terminal domain"/>
    <property type="match status" value="1"/>
</dbReference>
<dbReference type="FunFam" id="1.10.287.180:FF:000001">
    <property type="entry name" value="Transcription elongation factor GreA"/>
    <property type="match status" value="1"/>
</dbReference>
<sequence>MSYLEEFQNQINNRDFHKFFQLWEEYCTNDEVDSDEFISLLDIIKNSDFNTLFGQFAETALPLWQCIKDDEESYQVLKRILDLQTSNSSLLASTAISMLKKRYGEDPKFKERLRQIGLRTQANFQGAISNFELLNHMAKGKFVFHTSGWGTGEIMDISHIREQVAVEFENVTGIKHLSFENAFKTLIPLLDEHFLARRFADPDLLEKQAKKDPLEVLKALLHDLGPKTAGEIKDELCILVIPEQEWSRWWQNARARLKKDTMVETPNSLKDPFILRKKELSHEEEMHREIEKQTSVDDIVQTTYTYVRDLPHVLRRREVKDTLRDKLVSLLDEEQLSSAQELQICIFLETLFGHSIEGKSVKDFIHSMENVEEVLNSMEIIAFKKRALTMIRENREDWAETFSSLLFSIHQNPLRDYLFQELQSSESRELLMKKLNTLLRYPERHPEIFVWYFQKICKKNPGNIPFSNKEGQCQFFEAFLILLHRIEHENEWKDLVKKMYNTLTSKRFEVVRNLIENTTLEFIKEFLLLVAKVHVFSDHDKKIMRSLAQVVHPSLAPSKSKSITDDASTLWTTEEGYRKTQERVKRIATVEMVENAKEVEEARSHGDLRENSEYKFACEKRSRLQSEMKMLSKQLSAARVLTPEDVDSSIAGVGCIVEVEEPSGAKEQFTILGPWEADIDNGIISYQSQIAQAMSGHKIGDSFTFKDGHYKITALKSVFEG</sequence>
<dbReference type="SUPFAM" id="SSF54534">
    <property type="entry name" value="FKBP-like"/>
    <property type="match status" value="1"/>
</dbReference>
<organism evidence="9 10">
    <name type="scientific">Waddlia chondrophila (strain ATCC VR-1470 / WSU 86-1044)</name>
    <dbReference type="NCBI Taxonomy" id="716544"/>
    <lineage>
        <taxon>Bacteria</taxon>
        <taxon>Pseudomonadati</taxon>
        <taxon>Chlamydiota</taxon>
        <taxon>Chlamydiia</taxon>
        <taxon>Parachlamydiales</taxon>
        <taxon>Waddliaceae</taxon>
        <taxon>Waddlia</taxon>
    </lineage>
</organism>
<dbReference type="InterPro" id="IPR036805">
    <property type="entry name" value="Tscrpt_elong_fac_GreA/B_N_sf"/>
</dbReference>
<keyword evidence="10" id="KW-1185">Reference proteome</keyword>
<evidence type="ECO:0000256" key="6">
    <source>
        <dbReference type="ARBA" id="ARBA00030776"/>
    </source>
</evidence>
<evidence type="ECO:0000256" key="3">
    <source>
        <dbReference type="ARBA" id="ARBA00023015"/>
    </source>
</evidence>
<evidence type="ECO:0000256" key="1">
    <source>
        <dbReference type="ARBA" id="ARBA00008213"/>
    </source>
</evidence>
<dbReference type="KEGG" id="wch:wcw_0082"/>
<dbReference type="EMBL" id="CP001928">
    <property type="protein sequence ID" value="ADI37457.1"/>
    <property type="molecule type" value="Genomic_DNA"/>
</dbReference>
<reference evidence="9 10" key="1">
    <citation type="journal article" date="2010" name="PLoS ONE">
        <title>The Waddlia genome: a window into chlamydial biology.</title>
        <authorList>
            <person name="Bertelli C."/>
            <person name="Collyn F."/>
            <person name="Croxatto A."/>
            <person name="Ruckert C."/>
            <person name="Polkinghorne A."/>
            <person name="Kebbi-Beghdadi C."/>
            <person name="Goesmann A."/>
            <person name="Vaughan L."/>
            <person name="Greub G."/>
        </authorList>
    </citation>
    <scope>NUCLEOTIDE SEQUENCE [LARGE SCALE GENOMIC DNA]</scope>
    <source>
        <strain evidence="10">ATCC VR-1470 / WSU 86-1044</strain>
    </source>
</reference>
<evidence type="ECO:0000313" key="10">
    <source>
        <dbReference type="Proteomes" id="UP000001505"/>
    </source>
</evidence>
<dbReference type="InterPro" id="IPR036953">
    <property type="entry name" value="GreA/GreB_C_sf"/>
</dbReference>
<dbReference type="eggNOG" id="COG1747">
    <property type="taxonomic scope" value="Bacteria"/>
</dbReference>
<dbReference type="STRING" id="716544.wcw_0082"/>
<dbReference type="GO" id="GO:0070063">
    <property type="term" value="F:RNA polymerase binding"/>
    <property type="evidence" value="ECO:0007669"/>
    <property type="project" value="InterPro"/>
</dbReference>
<feature type="domain" description="Transcription elongation factor GreA/GreB C-terminal" evidence="7">
    <location>
        <begin position="651"/>
        <end position="712"/>
    </location>
</feature>
<dbReference type="Pfam" id="PF01272">
    <property type="entry name" value="GreA_GreB"/>
    <property type="match status" value="1"/>
</dbReference>
<dbReference type="InterPro" id="IPR001437">
    <property type="entry name" value="Tscrpt_elong_fac_GreA/B_C"/>
</dbReference>
<dbReference type="Gene3D" id="3.10.50.30">
    <property type="entry name" value="Transcription elongation factor, GreA/GreB, C-terminal domain"/>
    <property type="match status" value="1"/>
</dbReference>
<comment type="similarity">
    <text evidence="1">Belongs to the GreA/GreB family.</text>
</comment>
<evidence type="ECO:0000256" key="4">
    <source>
        <dbReference type="ARBA" id="ARBA00023125"/>
    </source>
</evidence>
<dbReference type="SUPFAM" id="SSF46557">
    <property type="entry name" value="GreA transcript cleavage protein, N-terminal domain"/>
    <property type="match status" value="1"/>
</dbReference>
<dbReference type="GO" id="GO:0003677">
    <property type="term" value="F:DNA binding"/>
    <property type="evidence" value="ECO:0007669"/>
    <property type="project" value="UniProtKB-KW"/>
</dbReference>
<dbReference type="RefSeq" id="WP_013181185.1">
    <property type="nucleotide sequence ID" value="NC_014225.1"/>
</dbReference>
<gene>
    <name evidence="9" type="primary">greA</name>
    <name evidence="9" type="ordered locus">wcw_0082</name>
</gene>
<dbReference type="HOGENOM" id="CLU_026840_1_0_0"/>
<dbReference type="PANTHER" id="PTHR30437">
    <property type="entry name" value="TRANSCRIPTION ELONGATION FACTOR GREA"/>
    <property type="match status" value="1"/>
</dbReference>
<name>D6YTJ6_WADCW</name>
<dbReference type="Pfam" id="PF03449">
    <property type="entry name" value="GreA_GreB_N"/>
    <property type="match status" value="1"/>
</dbReference>
<keyword evidence="3" id="KW-0805">Transcription regulation</keyword>
<dbReference type="Proteomes" id="UP000001505">
    <property type="component" value="Chromosome"/>
</dbReference>
<accession>D6YTJ6</accession>
<evidence type="ECO:0000256" key="5">
    <source>
        <dbReference type="ARBA" id="ARBA00023163"/>
    </source>
</evidence>
<keyword evidence="5" id="KW-0804">Transcription</keyword>